<keyword evidence="1" id="KW-1133">Transmembrane helix</keyword>
<organism evidence="2 3">
    <name type="scientific">Paraburkholderia saeva</name>
    <dbReference type="NCBI Taxonomy" id="2777537"/>
    <lineage>
        <taxon>Bacteria</taxon>
        <taxon>Pseudomonadati</taxon>
        <taxon>Pseudomonadota</taxon>
        <taxon>Betaproteobacteria</taxon>
        <taxon>Burkholderiales</taxon>
        <taxon>Burkholderiaceae</taxon>
        <taxon>Paraburkholderia</taxon>
    </lineage>
</organism>
<evidence type="ECO:0000256" key="1">
    <source>
        <dbReference type="SAM" id="Phobius"/>
    </source>
</evidence>
<accession>A0A9N8RYF3</accession>
<evidence type="ECO:0000313" key="3">
    <source>
        <dbReference type="Proteomes" id="UP000789704"/>
    </source>
</evidence>
<dbReference type="EMBL" id="CAJQZC010000006">
    <property type="protein sequence ID" value="CAG4906318.1"/>
    <property type="molecule type" value="Genomic_DNA"/>
</dbReference>
<comment type="caution">
    <text evidence="2">The sequence shown here is derived from an EMBL/GenBank/DDBJ whole genome shotgun (WGS) entry which is preliminary data.</text>
</comment>
<feature type="transmembrane region" description="Helical" evidence="1">
    <location>
        <begin position="37"/>
        <end position="63"/>
    </location>
</feature>
<proteinExistence type="predicted"/>
<name>A0A9N8RYF3_9BURK</name>
<evidence type="ECO:0000313" key="2">
    <source>
        <dbReference type="EMBL" id="CAG4906318.1"/>
    </source>
</evidence>
<gene>
    <name evidence="2" type="ORF">LMG31841_03546</name>
</gene>
<reference evidence="2" key="1">
    <citation type="submission" date="2021-04" db="EMBL/GenBank/DDBJ databases">
        <authorList>
            <person name="Vanwijnsberghe S."/>
        </authorList>
    </citation>
    <scope>NUCLEOTIDE SEQUENCE</scope>
    <source>
        <strain evidence="2">LMG 31841</strain>
    </source>
</reference>
<sequence length="81" mass="8829">MIFGLLVTITTCAAVWCLTGPSHQRVFGALFGLADSILWLFAGVSAGKIAVVIVAAFCAFSFARPLLRSRLSRVFRRHHAH</sequence>
<keyword evidence="3" id="KW-1185">Reference proteome</keyword>
<protein>
    <submittedName>
        <fullName evidence="2">Uncharacterized protein</fullName>
    </submittedName>
</protein>
<dbReference type="RefSeq" id="WP_228879359.1">
    <property type="nucleotide sequence ID" value="NZ_CAJQZC010000006.1"/>
</dbReference>
<dbReference type="AlphaFoldDB" id="A0A9N8RYF3"/>
<keyword evidence="1" id="KW-0472">Membrane</keyword>
<keyword evidence="1" id="KW-0812">Transmembrane</keyword>
<dbReference type="Proteomes" id="UP000789704">
    <property type="component" value="Unassembled WGS sequence"/>
</dbReference>